<comment type="similarity">
    <text evidence="2">Belongs to the small GTPase superfamily. Ras family.</text>
</comment>
<dbReference type="SMART" id="SM00173">
    <property type="entry name" value="RAS"/>
    <property type="match status" value="1"/>
</dbReference>
<dbReference type="EMBL" id="GIBP01008358">
    <property type="protein sequence ID" value="NDV37327.1"/>
    <property type="molecule type" value="Transcribed_RNA"/>
</dbReference>
<feature type="region of interest" description="Disordered" evidence="14">
    <location>
        <begin position="172"/>
        <end position="191"/>
    </location>
</feature>
<dbReference type="SMART" id="SM00175">
    <property type="entry name" value="RAB"/>
    <property type="match status" value="1"/>
</dbReference>
<evidence type="ECO:0000256" key="4">
    <source>
        <dbReference type="ARBA" id="ARBA00022475"/>
    </source>
</evidence>
<dbReference type="GO" id="GO:0005525">
    <property type="term" value="F:GTP binding"/>
    <property type="evidence" value="ECO:0007669"/>
    <property type="project" value="UniProtKB-KW"/>
</dbReference>
<comment type="catalytic activity">
    <reaction evidence="13">
        <text>GTP + H2O = GDP + phosphate + H(+)</text>
        <dbReference type="Rhea" id="RHEA:19669"/>
        <dbReference type="ChEBI" id="CHEBI:15377"/>
        <dbReference type="ChEBI" id="CHEBI:15378"/>
        <dbReference type="ChEBI" id="CHEBI:37565"/>
        <dbReference type="ChEBI" id="CHEBI:43474"/>
        <dbReference type="ChEBI" id="CHEBI:58189"/>
        <dbReference type="EC" id="3.6.5.2"/>
    </reaction>
</comment>
<evidence type="ECO:0000256" key="3">
    <source>
        <dbReference type="ARBA" id="ARBA00011984"/>
    </source>
</evidence>
<accession>A0A6B2LKK3</accession>
<keyword evidence="9" id="KW-0472">Membrane</keyword>
<dbReference type="PROSITE" id="PS51419">
    <property type="entry name" value="RAB"/>
    <property type="match status" value="1"/>
</dbReference>
<keyword evidence="10" id="KW-0449">Lipoprotein</keyword>
<evidence type="ECO:0000256" key="10">
    <source>
        <dbReference type="ARBA" id="ARBA00023288"/>
    </source>
</evidence>
<dbReference type="InterPro" id="IPR020849">
    <property type="entry name" value="Small_GTPase_Ras-type"/>
</dbReference>
<protein>
    <recommendedName>
        <fullName evidence="3">small monomeric GTPase</fullName>
        <ecNumber evidence="3">3.6.5.2</ecNumber>
    </recommendedName>
</protein>
<dbReference type="SMART" id="SM00174">
    <property type="entry name" value="RHO"/>
    <property type="match status" value="1"/>
</dbReference>
<evidence type="ECO:0000256" key="5">
    <source>
        <dbReference type="ARBA" id="ARBA00022481"/>
    </source>
</evidence>
<dbReference type="CDD" id="cd00876">
    <property type="entry name" value="Ras"/>
    <property type="match status" value="1"/>
</dbReference>
<dbReference type="GO" id="GO:0005886">
    <property type="term" value="C:plasma membrane"/>
    <property type="evidence" value="ECO:0007669"/>
    <property type="project" value="UniProtKB-SubCell"/>
</dbReference>
<feature type="compositionally biased region" description="Basic residues" evidence="14">
    <location>
        <begin position="179"/>
        <end position="191"/>
    </location>
</feature>
<evidence type="ECO:0000256" key="6">
    <source>
        <dbReference type="ARBA" id="ARBA00022741"/>
    </source>
</evidence>
<comment type="function">
    <text evidence="12">Ras proteins bind GDP/GTP and possess intrinsic GTPase activity.</text>
</comment>
<dbReference type="Gene3D" id="3.40.50.300">
    <property type="entry name" value="P-loop containing nucleotide triphosphate hydrolases"/>
    <property type="match status" value="1"/>
</dbReference>
<evidence type="ECO:0000256" key="14">
    <source>
        <dbReference type="SAM" id="MobiDB-lite"/>
    </source>
</evidence>
<dbReference type="PRINTS" id="PR00449">
    <property type="entry name" value="RASTRNSFRMNG"/>
</dbReference>
<dbReference type="GO" id="GO:0007165">
    <property type="term" value="P:signal transduction"/>
    <property type="evidence" value="ECO:0007669"/>
    <property type="project" value="InterPro"/>
</dbReference>
<dbReference type="PROSITE" id="PS51421">
    <property type="entry name" value="RAS"/>
    <property type="match status" value="1"/>
</dbReference>
<dbReference type="SUPFAM" id="SSF52540">
    <property type="entry name" value="P-loop containing nucleoside triphosphate hydrolases"/>
    <property type="match status" value="1"/>
</dbReference>
<organism evidence="15">
    <name type="scientific">Arcella intermedia</name>
    <dbReference type="NCBI Taxonomy" id="1963864"/>
    <lineage>
        <taxon>Eukaryota</taxon>
        <taxon>Amoebozoa</taxon>
        <taxon>Tubulinea</taxon>
        <taxon>Elardia</taxon>
        <taxon>Arcellinida</taxon>
        <taxon>Sphaerothecina</taxon>
        <taxon>Arcellidae</taxon>
        <taxon>Arcella</taxon>
    </lineage>
</organism>
<keyword evidence="8" id="KW-0342">GTP-binding</keyword>
<dbReference type="InterPro" id="IPR027417">
    <property type="entry name" value="P-loop_NTPase"/>
</dbReference>
<keyword evidence="5" id="KW-0488">Methylation</keyword>
<name>A0A6B2LKK3_9EUKA</name>
<keyword evidence="7" id="KW-0378">Hydrolase</keyword>
<dbReference type="GO" id="GO:0003925">
    <property type="term" value="F:G protein activity"/>
    <property type="evidence" value="ECO:0007669"/>
    <property type="project" value="UniProtKB-EC"/>
</dbReference>
<evidence type="ECO:0000256" key="7">
    <source>
        <dbReference type="ARBA" id="ARBA00022801"/>
    </source>
</evidence>
<dbReference type="InterPro" id="IPR001806">
    <property type="entry name" value="Small_GTPase"/>
</dbReference>
<dbReference type="PROSITE" id="PS51420">
    <property type="entry name" value="RHO"/>
    <property type="match status" value="1"/>
</dbReference>
<dbReference type="PANTHER" id="PTHR24070">
    <property type="entry name" value="RAS, DI-RAS, AND RHEB FAMILY MEMBERS OF SMALL GTPASE SUPERFAMILY"/>
    <property type="match status" value="1"/>
</dbReference>
<dbReference type="InterPro" id="IPR005225">
    <property type="entry name" value="Small_GTP-bd"/>
</dbReference>
<evidence type="ECO:0000256" key="8">
    <source>
        <dbReference type="ARBA" id="ARBA00023134"/>
    </source>
</evidence>
<dbReference type="Pfam" id="PF00071">
    <property type="entry name" value="Ras"/>
    <property type="match status" value="1"/>
</dbReference>
<dbReference type="EC" id="3.6.5.2" evidence="3"/>
<dbReference type="FunFam" id="3.40.50.300:FF:000080">
    <property type="entry name" value="Ras-like GTPase Ras1"/>
    <property type="match status" value="1"/>
</dbReference>
<keyword evidence="11" id="KW-0636">Prenylation</keyword>
<dbReference type="AlphaFoldDB" id="A0A6B2LKK3"/>
<keyword evidence="4" id="KW-1003">Cell membrane</keyword>
<evidence type="ECO:0000256" key="12">
    <source>
        <dbReference type="ARBA" id="ARBA00037188"/>
    </source>
</evidence>
<evidence type="ECO:0000256" key="1">
    <source>
        <dbReference type="ARBA" id="ARBA00004342"/>
    </source>
</evidence>
<reference evidence="15" key="1">
    <citation type="journal article" date="2020" name="J. Eukaryot. Microbiol.">
        <title>De novo Sequencing, Assembly and Annotation of the Transcriptome for the Free-Living Testate Amoeba Arcella intermedia.</title>
        <authorList>
            <person name="Ribeiro G.M."/>
            <person name="Porfirio-Sousa A.L."/>
            <person name="Maurer-Alcala X.X."/>
            <person name="Katz L.A."/>
            <person name="Lahr D.J.G."/>
        </authorList>
    </citation>
    <scope>NUCLEOTIDE SEQUENCE</scope>
</reference>
<evidence type="ECO:0000313" key="15">
    <source>
        <dbReference type="EMBL" id="NDV37327.1"/>
    </source>
</evidence>
<proteinExistence type="inferred from homology"/>
<sequence length="191" mass="21639">MSVYKLVLVGIGGVGKSCLTIQYISNKFVEDYDPTLEDSYRKQVTIDSEEAILDIFDTAGQEDFSAVRDQYMRTGDGFLCVYSITNLTSFEESLNLHTHILRVKDVETIPFVLVGNKCDLEKDREVQLEQGQNLAASLKCPFMEASAKARTNVVESFEALVREIKKFFAEKNKNEHKDKPKTKRKGPCLLL</sequence>
<evidence type="ECO:0000256" key="13">
    <source>
        <dbReference type="ARBA" id="ARBA00048098"/>
    </source>
</evidence>
<comment type="subcellular location">
    <subcellularLocation>
        <location evidence="1">Cell membrane</location>
        <topology evidence="1">Lipid-anchor</topology>
        <orientation evidence="1">Cytoplasmic side</orientation>
    </subcellularLocation>
</comment>
<keyword evidence="6" id="KW-0547">Nucleotide-binding</keyword>
<evidence type="ECO:0000256" key="9">
    <source>
        <dbReference type="ARBA" id="ARBA00023136"/>
    </source>
</evidence>
<evidence type="ECO:0000256" key="2">
    <source>
        <dbReference type="ARBA" id="ARBA00008344"/>
    </source>
</evidence>
<dbReference type="NCBIfam" id="TIGR00231">
    <property type="entry name" value="small_GTP"/>
    <property type="match status" value="1"/>
</dbReference>
<evidence type="ECO:0000256" key="11">
    <source>
        <dbReference type="ARBA" id="ARBA00023289"/>
    </source>
</evidence>
<dbReference type="SMART" id="SM00176">
    <property type="entry name" value="RAN"/>
    <property type="match status" value="1"/>
</dbReference>